<keyword evidence="4" id="KW-1185">Reference proteome</keyword>
<reference evidence="3 4" key="1">
    <citation type="journal article" date="2023" name="Microorganisms">
        <title>Thiorhodovibrio frisius and Trv. litoralis spp. nov., Two Novel Members from a Clade of Fastidious Purple Sulfur Bacteria That Exhibit Unique Red-Shifted Light-Harvesting Capabilities.</title>
        <authorList>
            <person name="Methner A."/>
            <person name="Kuzyk S.B."/>
            <person name="Petersen J."/>
            <person name="Bauer S."/>
            <person name="Brinkmann H."/>
            <person name="Sichau K."/>
            <person name="Wanner G."/>
            <person name="Wolf J."/>
            <person name="Neumann-Schaal M."/>
            <person name="Henke P."/>
            <person name="Tank M."/>
            <person name="Sproer C."/>
            <person name="Bunk B."/>
            <person name="Overmann J."/>
        </authorList>
    </citation>
    <scope>NUCLEOTIDE SEQUENCE [LARGE SCALE GENOMIC DNA]</scope>
    <source>
        <strain evidence="3 4">DSM 6702</strain>
    </source>
</reference>
<feature type="domain" description="Glycoside hydrolase family 65 central catalytic" evidence="1">
    <location>
        <begin position="14"/>
        <end position="94"/>
    </location>
</feature>
<dbReference type="PANTHER" id="PTHR11051:SF8">
    <property type="entry name" value="PROTEIN-GLUCOSYLGALACTOSYLHYDROXYLYSINE GLUCOSIDASE"/>
    <property type="match status" value="1"/>
</dbReference>
<evidence type="ECO:0000313" key="3">
    <source>
        <dbReference type="EMBL" id="WPL18420.1"/>
    </source>
</evidence>
<dbReference type="Proteomes" id="UP001432180">
    <property type="component" value="Chromosome"/>
</dbReference>
<organism evidence="3 4">
    <name type="scientific">Thiorhodovibrio winogradskyi</name>
    <dbReference type="NCBI Taxonomy" id="77007"/>
    <lineage>
        <taxon>Bacteria</taxon>
        <taxon>Pseudomonadati</taxon>
        <taxon>Pseudomonadota</taxon>
        <taxon>Gammaproteobacteria</taxon>
        <taxon>Chromatiales</taxon>
        <taxon>Chromatiaceae</taxon>
        <taxon>Thiorhodovibrio</taxon>
    </lineage>
</organism>
<dbReference type="InterPro" id="IPR008928">
    <property type="entry name" value="6-hairpin_glycosidase_sf"/>
</dbReference>
<proteinExistence type="predicted"/>
<name>A0ABZ0SCV2_9GAMM</name>
<dbReference type="PANTHER" id="PTHR11051">
    <property type="entry name" value="GLYCOSYL HYDROLASE-RELATED"/>
    <property type="match status" value="1"/>
</dbReference>
<dbReference type="InterPro" id="IPR012341">
    <property type="entry name" value="6hp_glycosidase-like_sf"/>
</dbReference>
<gene>
    <name evidence="3" type="ORF">Thiowin_03493</name>
</gene>
<evidence type="ECO:0000259" key="1">
    <source>
        <dbReference type="Pfam" id="PF03632"/>
    </source>
</evidence>
<feature type="domain" description="Glycoside hydrolase family 65 C-terminal" evidence="2">
    <location>
        <begin position="105"/>
        <end position="164"/>
    </location>
</feature>
<keyword evidence="3" id="KW-0378">Hydrolase</keyword>
<dbReference type="Pfam" id="PF03633">
    <property type="entry name" value="Glyco_hydro_65C"/>
    <property type="match status" value="1"/>
</dbReference>
<dbReference type="EC" id="3.2.1.-" evidence="3"/>
<protein>
    <submittedName>
        <fullName evidence="3">Glycosyl hydrolase</fullName>
        <ecNumber evidence="3">3.2.1.-</ecNumber>
    </submittedName>
</protein>
<dbReference type="InterPro" id="IPR005195">
    <property type="entry name" value="Glyco_hydro_65_M"/>
</dbReference>
<evidence type="ECO:0000259" key="2">
    <source>
        <dbReference type="Pfam" id="PF03633"/>
    </source>
</evidence>
<accession>A0ABZ0SCV2</accession>
<dbReference type="InterPro" id="IPR005194">
    <property type="entry name" value="Glyco_hydro_65_C"/>
</dbReference>
<dbReference type="Gene3D" id="2.60.420.10">
    <property type="entry name" value="Maltose phosphorylase, domain 3"/>
    <property type="match status" value="1"/>
</dbReference>
<evidence type="ECO:0000313" key="4">
    <source>
        <dbReference type="Proteomes" id="UP001432180"/>
    </source>
</evidence>
<dbReference type="Gene3D" id="1.50.10.10">
    <property type="match status" value="1"/>
</dbReference>
<dbReference type="Pfam" id="PF03632">
    <property type="entry name" value="Glyco_hydro_65m"/>
    <property type="match status" value="1"/>
</dbReference>
<keyword evidence="3" id="KW-0326">Glycosidase</keyword>
<sequence length="187" mass="21342">MLFYLFSTEELERLFARLDYAFDPEMIPRNVAYYSERTSHGSTLSRVVDAWVLARRDRPRSWSLFTQALESDVADIQGGTTSEGIHLGAMAGTVDLIQRCYAGIEVRDQRLWLNPVLPEELKRLRFRLRFRGQTLEVEINEDRVRLREISPEADVIRLTAGSETVSLSAGETHEIKRGAGPLFVESP</sequence>
<dbReference type="EMBL" id="CP121472">
    <property type="protein sequence ID" value="WPL18420.1"/>
    <property type="molecule type" value="Genomic_DNA"/>
</dbReference>
<dbReference type="GO" id="GO:0016798">
    <property type="term" value="F:hydrolase activity, acting on glycosyl bonds"/>
    <property type="evidence" value="ECO:0007669"/>
    <property type="project" value="UniProtKB-KW"/>
</dbReference>
<dbReference type="SUPFAM" id="SSF48208">
    <property type="entry name" value="Six-hairpin glycosidases"/>
    <property type="match status" value="1"/>
</dbReference>